<evidence type="ECO:0000256" key="3">
    <source>
        <dbReference type="ARBA" id="ARBA00023212"/>
    </source>
</evidence>
<feature type="compositionally biased region" description="Polar residues" evidence="5">
    <location>
        <begin position="1037"/>
        <end position="1052"/>
    </location>
</feature>
<feature type="region of interest" description="Disordered" evidence="5">
    <location>
        <begin position="727"/>
        <end position="762"/>
    </location>
</feature>
<comment type="subcellular location">
    <subcellularLocation>
        <location evidence="1">Cytoplasm</location>
        <location evidence="1">Cytoskeleton</location>
    </subcellularLocation>
</comment>
<proteinExistence type="predicted"/>
<feature type="domain" description="BAR" evidence="6">
    <location>
        <begin position="1264"/>
        <end position="1487"/>
    </location>
</feature>
<keyword evidence="4" id="KW-0175">Coiled coil</keyword>
<dbReference type="InterPro" id="IPR037429">
    <property type="entry name" value="Rvs161/Hob3_BAR"/>
</dbReference>
<sequence>MPESMFGRPLQHLLPSQPQTNAGGKQPELLSRISLPQPDNADYHSPTPSPLSIPPAFISDFPKTTSRPTLFQQLAGSDPSWNTSTSQPDGSLASRIQMSGSPSNNIADTAHGTASRLPSLPLRISTVRRPTEDANLIPPVEVLPQPPGSSPTTPASWAPPLDVHSPTLSTPLINSTAITTSQIPTPSDVIMNISSREPTEPSPSSAVAGVAMRDLQPLLSATSTIDSFLAQQDRLQSISAKLANLASPLPPPSSQSPPPDLPSVTWANINIIPDQRNQSEPSPTPMDLHYPYPANRSSGQVRLCADDAETHVNVSNVSSLVLVPSPTTLTQEYHAQSKAIVAAIQNLNSVLSAAQRAQLDSENALALRTRAFEEQRAAFEQTKRAEEATLQRESQELQKKREELNAKEALLASLEKENKAREEARKGILAKRQAQEEEKRAAEAKRVLGMQEQITSAMNELKEFETLKAKGQVFQLASETLADDLPTELREGRNEEETAVIKSRNDLLCAVKHLRRMHTDKVQKLEETNRTLLRLGEERKKREAEEAERRSIAEERLRALAEMDWTHQLLDEKRRQVEAQRKRQEVEKDGEQARFLVEQQAHAEAQANALGRIHVTNGQTFEHPSRPDQVDASQNQGITDASRIRVAHEENSFSPETMNAMIVDEDGRDALSRTVPSADIHTSPCAPQSKQKKKDKPISGGVMLAAPTLKASGGDLPPKPLALLSSPVHMDAPKTPRTSPAVSVAPDGGHSASFPAQPASGSIRAVNAESRPTPDYKSAFSRTPKSQTILEATSGASQELNINIGPLAGVSPTQQNVNLRHLKRFRGRVEGNDSGDRSVRTISVKSEENSYDSVKKEAHEEVVPASLSTNPPASLPPRPAIIPPPRPRMFKKRSEAPAAQKDSSSSHPPKSNELSLTRRKAEVTVNERPKEATPRDTPSSQAMNAPVQPPAPSETAHSLLLGPVYTESQAQEFRINAGERPTWNRGENGDTTPSEPASATLSHEMDGEDPSRNNRRFTDEHRRANGSRRMSDHYSPPSVTSRPLVTSPTQSHHLIDSWRLQNSSNGPRAEPMRATSPTTGRKRPSEYTDNEYGHRARRQRGDVWVAQDHDRDRVDSYRLHRDRRLDSESDERRTAYRAPSSPIDRSRPYPFDMSRAIYDNRTYTSEEPTSPVARWEQPYRRTEGDDAYHRYQPSAPVYNAMADQHYTDDARLGQAYEPMTEESMATQPELLARIHDTQRFLPRGRVTTLSSLAPCRPTAGPLKVLQKTGQIERTVDREFADEESKYRAFEKECQALQKDSKTYSDAMRAMTSAQARLADTISIFYSASDRMSDGAVAGHAFKSAVEDLDNSIQREMEAPYRTCIMEPLGKMNAYFPVINEHISKRNKKLLDYDAARSKLRKTIEKPSEDPTKLPKAQQEHDDAKEVFELLNDQLIAELPQLLDLRVPYFDPSFEAMIRMQCKFAEDGYEKMGTVQRYFADSVRDDYAAGQLDAQVEGVLQEMKELSICGGN</sequence>
<dbReference type="GO" id="GO:0031097">
    <property type="term" value="C:medial cortex"/>
    <property type="evidence" value="ECO:0007669"/>
    <property type="project" value="TreeGrafter"/>
</dbReference>
<feature type="compositionally biased region" description="Basic and acidic residues" evidence="5">
    <location>
        <begin position="828"/>
        <end position="862"/>
    </location>
</feature>
<evidence type="ECO:0000313" key="7">
    <source>
        <dbReference type="EMBL" id="KAG6375503.1"/>
    </source>
</evidence>
<dbReference type="EMBL" id="JAGFBS010000014">
    <property type="protein sequence ID" value="KAG6375503.1"/>
    <property type="molecule type" value="Genomic_DNA"/>
</dbReference>
<dbReference type="GO" id="GO:0007015">
    <property type="term" value="P:actin filament organization"/>
    <property type="evidence" value="ECO:0007669"/>
    <property type="project" value="InterPro"/>
</dbReference>
<evidence type="ECO:0000256" key="5">
    <source>
        <dbReference type="SAM" id="MobiDB-lite"/>
    </source>
</evidence>
<feature type="compositionally biased region" description="Polar residues" evidence="5">
    <location>
        <begin position="901"/>
        <end position="915"/>
    </location>
</feature>
<feature type="coiled-coil region" evidence="4">
    <location>
        <begin position="376"/>
        <end position="445"/>
    </location>
</feature>
<feature type="compositionally biased region" description="Polar residues" evidence="5">
    <location>
        <begin position="62"/>
        <end position="107"/>
    </location>
</feature>
<feature type="region of interest" description="Disordered" evidence="5">
    <location>
        <begin position="1"/>
        <end position="114"/>
    </location>
</feature>
<dbReference type="PANTHER" id="PTHR47174">
    <property type="entry name" value="BRIDGING INTEGRATOR 3"/>
    <property type="match status" value="1"/>
</dbReference>
<feature type="compositionally biased region" description="Polar residues" evidence="5">
    <location>
        <begin position="989"/>
        <end position="1001"/>
    </location>
</feature>
<reference evidence="7" key="1">
    <citation type="submission" date="2021-03" db="EMBL/GenBank/DDBJ databases">
        <title>Evolutionary innovations through gain and loss of genes in the ectomycorrhizal Boletales.</title>
        <authorList>
            <person name="Wu G."/>
            <person name="Miyauchi S."/>
            <person name="Morin E."/>
            <person name="Yang Z.-L."/>
            <person name="Xu J."/>
            <person name="Martin F.M."/>
        </authorList>
    </citation>
    <scope>NUCLEOTIDE SEQUENCE</scope>
    <source>
        <strain evidence="7">BR01</strain>
    </source>
</reference>
<evidence type="ECO:0000313" key="8">
    <source>
        <dbReference type="Proteomes" id="UP000683000"/>
    </source>
</evidence>
<feature type="compositionally biased region" description="Pro residues" evidence="5">
    <location>
        <begin position="873"/>
        <end position="887"/>
    </location>
</feature>
<comment type="caution">
    <text evidence="7">The sequence shown here is derived from an EMBL/GenBank/DDBJ whole genome shotgun (WGS) entry which is preliminary data.</text>
</comment>
<gene>
    <name evidence="7" type="ORF">JVT61DRAFT_3062</name>
</gene>
<evidence type="ECO:0000256" key="2">
    <source>
        <dbReference type="ARBA" id="ARBA00022490"/>
    </source>
</evidence>
<dbReference type="PANTHER" id="PTHR47174:SF3">
    <property type="entry name" value="BRIDGING INTEGRATOR 3"/>
    <property type="match status" value="1"/>
</dbReference>
<dbReference type="GO" id="GO:0030479">
    <property type="term" value="C:actin cortical patch"/>
    <property type="evidence" value="ECO:0007669"/>
    <property type="project" value="TreeGrafter"/>
</dbReference>
<evidence type="ECO:0000259" key="6">
    <source>
        <dbReference type="PROSITE" id="PS51021"/>
    </source>
</evidence>
<dbReference type="GO" id="GO:1990528">
    <property type="term" value="C:Rvs161p-Rvs167p complex"/>
    <property type="evidence" value="ECO:0007669"/>
    <property type="project" value="TreeGrafter"/>
</dbReference>
<feature type="region of interest" description="Disordered" evidence="5">
    <location>
        <begin position="1124"/>
        <end position="1151"/>
    </location>
</feature>
<dbReference type="PROSITE" id="PS51021">
    <property type="entry name" value="BAR"/>
    <property type="match status" value="1"/>
</dbReference>
<dbReference type="Pfam" id="PF03114">
    <property type="entry name" value="BAR"/>
    <property type="match status" value="1"/>
</dbReference>
<dbReference type="CDD" id="cd07591">
    <property type="entry name" value="BAR_Rvs161p"/>
    <property type="match status" value="1"/>
</dbReference>
<dbReference type="InterPro" id="IPR004148">
    <property type="entry name" value="BAR_dom"/>
</dbReference>
<dbReference type="GO" id="GO:0008289">
    <property type="term" value="F:lipid binding"/>
    <property type="evidence" value="ECO:0007669"/>
    <property type="project" value="TreeGrafter"/>
</dbReference>
<evidence type="ECO:0000256" key="4">
    <source>
        <dbReference type="SAM" id="Coils"/>
    </source>
</evidence>
<dbReference type="GO" id="GO:0097320">
    <property type="term" value="P:plasma membrane tubulation"/>
    <property type="evidence" value="ECO:0007669"/>
    <property type="project" value="TreeGrafter"/>
</dbReference>
<feature type="compositionally biased region" description="Basic and acidic residues" evidence="5">
    <location>
        <begin position="1003"/>
        <end position="1023"/>
    </location>
</feature>
<dbReference type="GO" id="GO:0051666">
    <property type="term" value="P:actin cortical patch localization"/>
    <property type="evidence" value="ECO:0007669"/>
    <property type="project" value="InterPro"/>
</dbReference>
<dbReference type="Gene3D" id="1.20.1270.60">
    <property type="entry name" value="Arfaptin homology (AH) domain/BAR domain"/>
    <property type="match status" value="1"/>
</dbReference>
<dbReference type="SUPFAM" id="SSF103657">
    <property type="entry name" value="BAR/IMD domain-like"/>
    <property type="match status" value="1"/>
</dbReference>
<dbReference type="Proteomes" id="UP000683000">
    <property type="component" value="Unassembled WGS sequence"/>
</dbReference>
<dbReference type="SMART" id="SM00721">
    <property type="entry name" value="BAR"/>
    <property type="match status" value="1"/>
</dbReference>
<dbReference type="GO" id="GO:0043332">
    <property type="term" value="C:mating projection tip"/>
    <property type="evidence" value="ECO:0007669"/>
    <property type="project" value="TreeGrafter"/>
</dbReference>
<organism evidence="7 8">
    <name type="scientific">Boletus reticuloceps</name>
    <dbReference type="NCBI Taxonomy" id="495285"/>
    <lineage>
        <taxon>Eukaryota</taxon>
        <taxon>Fungi</taxon>
        <taxon>Dikarya</taxon>
        <taxon>Basidiomycota</taxon>
        <taxon>Agaricomycotina</taxon>
        <taxon>Agaricomycetes</taxon>
        <taxon>Agaricomycetidae</taxon>
        <taxon>Boletales</taxon>
        <taxon>Boletineae</taxon>
        <taxon>Boletaceae</taxon>
        <taxon>Boletoideae</taxon>
        <taxon>Boletus</taxon>
    </lineage>
</organism>
<evidence type="ECO:0000256" key="1">
    <source>
        <dbReference type="ARBA" id="ARBA00004245"/>
    </source>
</evidence>
<feature type="compositionally biased region" description="Basic and acidic residues" evidence="5">
    <location>
        <begin position="1083"/>
        <end position="1094"/>
    </location>
</feature>
<keyword evidence="2" id="KW-0963">Cytoplasm</keyword>
<dbReference type="InterPro" id="IPR046982">
    <property type="entry name" value="BIN3/RVS161-like"/>
</dbReference>
<protein>
    <recommendedName>
        <fullName evidence="6">BAR domain-containing protein</fullName>
    </recommendedName>
</protein>
<keyword evidence="3" id="KW-0206">Cytoskeleton</keyword>
<dbReference type="GO" id="GO:0006897">
    <property type="term" value="P:endocytosis"/>
    <property type="evidence" value="ECO:0007669"/>
    <property type="project" value="InterPro"/>
</dbReference>
<feature type="coiled-coil region" evidence="4">
    <location>
        <begin position="525"/>
        <end position="594"/>
    </location>
</feature>
<feature type="compositionally biased region" description="Basic and acidic residues" evidence="5">
    <location>
        <begin position="919"/>
        <end position="934"/>
    </location>
</feature>
<dbReference type="OrthoDB" id="2689321at2759"/>
<feature type="region of interest" description="Disordered" evidence="5">
    <location>
        <begin position="975"/>
        <end position="1104"/>
    </location>
</feature>
<feature type="region of interest" description="Disordered" evidence="5">
    <location>
        <begin position="675"/>
        <end position="699"/>
    </location>
</feature>
<feature type="compositionally biased region" description="Polar residues" evidence="5">
    <location>
        <begin position="14"/>
        <end position="23"/>
    </location>
</feature>
<dbReference type="FunFam" id="1.20.1270.60:FF:000014">
    <property type="entry name" value="Protein hob3, variant"/>
    <property type="match status" value="1"/>
</dbReference>
<feature type="region of interest" description="Disordered" evidence="5">
    <location>
        <begin position="828"/>
        <end position="956"/>
    </location>
</feature>
<keyword evidence="8" id="KW-1185">Reference proteome</keyword>
<dbReference type="InterPro" id="IPR027267">
    <property type="entry name" value="AH/BAR_dom_sf"/>
</dbReference>
<accession>A0A8I3A879</accession>
<name>A0A8I3A879_9AGAM</name>
<feature type="compositionally biased region" description="Basic and acidic residues" evidence="5">
    <location>
        <begin position="1124"/>
        <end position="1134"/>
    </location>
</feature>